<evidence type="ECO:0000256" key="4">
    <source>
        <dbReference type="ARBA" id="ARBA00022692"/>
    </source>
</evidence>
<evidence type="ECO:0000256" key="9">
    <source>
        <dbReference type="PIRSR" id="PIRSR602326-1"/>
    </source>
</evidence>
<dbReference type="Gene3D" id="1.20.5.100">
    <property type="entry name" value="Cytochrome c1, transmembrane anchor, C-terminal"/>
    <property type="match status" value="1"/>
</dbReference>
<dbReference type="InterPro" id="IPR002326">
    <property type="entry name" value="Cyt_c1"/>
</dbReference>
<evidence type="ECO:0000313" key="14">
    <source>
        <dbReference type="Proteomes" id="UP000246077"/>
    </source>
</evidence>
<dbReference type="GO" id="GO:0009055">
    <property type="term" value="F:electron transfer activity"/>
    <property type="evidence" value="ECO:0007669"/>
    <property type="project" value="InterPro"/>
</dbReference>
<comment type="subcellular location">
    <subcellularLocation>
        <location evidence="1">Membrane</location>
    </subcellularLocation>
</comment>
<keyword evidence="3 9" id="KW-0349">Heme</keyword>
<sequence>MRAMKIGAAALLALGLGTGVAAASEAVHIEKQEWSFNGAFGTFDRASLQRGYQVYKEVCASCHSMKYLSFRNLADLGFSEAEVKALAAQYEYPALDESGEATTRKGLPADRFHSPFANELAARASNGGALPPDLSLIAKARVGGPDYLYALLTGYHETPAGFTLNAGMNYNAAFPGHQIAMAKPLNDDQVTYADGTKATVAQMAHDVSTFLMWTAEPKLEERKRAGVKVMGFLAILTVFSFLTYLRVRKKVQGH</sequence>
<evidence type="ECO:0000313" key="13">
    <source>
        <dbReference type="EMBL" id="PWR24104.1"/>
    </source>
</evidence>
<dbReference type="FunFam" id="1.10.760.10:FF:000011">
    <property type="entry name" value="Cytochrome c1, putative"/>
    <property type="match status" value="1"/>
</dbReference>
<feature type="signal peptide" evidence="11">
    <location>
        <begin position="1"/>
        <end position="23"/>
    </location>
</feature>
<feature type="transmembrane region" description="Helical" evidence="10">
    <location>
        <begin position="225"/>
        <end position="245"/>
    </location>
</feature>
<keyword evidence="6 10" id="KW-1133">Transmembrane helix</keyword>
<feature type="chain" id="PRO_5016375117" description="Cytochrome c1" evidence="11">
    <location>
        <begin position="24"/>
        <end position="254"/>
    </location>
</feature>
<evidence type="ECO:0000256" key="11">
    <source>
        <dbReference type="SAM" id="SignalP"/>
    </source>
</evidence>
<accession>A0A317ECV4</accession>
<evidence type="ECO:0000256" key="1">
    <source>
        <dbReference type="ARBA" id="ARBA00004370"/>
    </source>
</evidence>
<reference evidence="14" key="1">
    <citation type="submission" date="2018-05" db="EMBL/GenBank/DDBJ databases">
        <title>Zavarzinia sp. HR-AS.</title>
        <authorList>
            <person name="Lee Y."/>
            <person name="Jeon C.O."/>
        </authorList>
    </citation>
    <scope>NUCLEOTIDE SEQUENCE [LARGE SCALE GENOMIC DNA]</scope>
    <source>
        <strain evidence="14">DSM 1231</strain>
    </source>
</reference>
<dbReference type="InterPro" id="IPR036909">
    <property type="entry name" value="Cyt_c-like_dom_sf"/>
</dbReference>
<evidence type="ECO:0000256" key="7">
    <source>
        <dbReference type="ARBA" id="ARBA00023004"/>
    </source>
</evidence>
<gene>
    <name evidence="13" type="ORF">DKG75_04175</name>
</gene>
<dbReference type="GO" id="GO:0016020">
    <property type="term" value="C:membrane"/>
    <property type="evidence" value="ECO:0007669"/>
    <property type="project" value="UniProtKB-SubCell"/>
</dbReference>
<keyword evidence="11" id="KW-0732">Signal</keyword>
<evidence type="ECO:0000256" key="5">
    <source>
        <dbReference type="ARBA" id="ARBA00022723"/>
    </source>
</evidence>
<dbReference type="GO" id="GO:0020037">
    <property type="term" value="F:heme binding"/>
    <property type="evidence" value="ECO:0007669"/>
    <property type="project" value="InterPro"/>
</dbReference>
<comment type="caution">
    <text evidence="13">The sequence shown here is derived from an EMBL/GenBank/DDBJ whole genome shotgun (WGS) entry which is preliminary data.</text>
</comment>
<dbReference type="Gene3D" id="1.10.760.10">
    <property type="entry name" value="Cytochrome c-like domain"/>
    <property type="match status" value="1"/>
</dbReference>
<organism evidence="13 14">
    <name type="scientific">Zavarzinia compransoris</name>
    <dbReference type="NCBI Taxonomy" id="1264899"/>
    <lineage>
        <taxon>Bacteria</taxon>
        <taxon>Pseudomonadati</taxon>
        <taxon>Pseudomonadota</taxon>
        <taxon>Alphaproteobacteria</taxon>
        <taxon>Rhodospirillales</taxon>
        <taxon>Zavarziniaceae</taxon>
        <taxon>Zavarzinia</taxon>
    </lineage>
</organism>
<feature type="domain" description="Cytochrome c" evidence="12">
    <location>
        <begin position="46"/>
        <end position="197"/>
    </location>
</feature>
<dbReference type="GO" id="GO:0046872">
    <property type="term" value="F:metal ion binding"/>
    <property type="evidence" value="ECO:0007669"/>
    <property type="project" value="UniProtKB-KW"/>
</dbReference>
<protein>
    <recommendedName>
        <fullName evidence="2">Cytochrome c1</fullName>
    </recommendedName>
</protein>
<proteinExistence type="predicted"/>
<dbReference type="SUPFAM" id="SSF46626">
    <property type="entry name" value="Cytochrome c"/>
    <property type="match status" value="1"/>
</dbReference>
<comment type="cofactor">
    <cofactor evidence="9">
        <name>heme c</name>
        <dbReference type="ChEBI" id="CHEBI:61717"/>
    </cofactor>
    <text evidence="9">Binds 1 heme c group covalently per subunit.</text>
</comment>
<dbReference type="OrthoDB" id="9808471at2"/>
<keyword evidence="5 9" id="KW-0479">Metal-binding</keyword>
<dbReference type="PANTHER" id="PTHR10266">
    <property type="entry name" value="CYTOCHROME C1"/>
    <property type="match status" value="1"/>
</dbReference>
<feature type="binding site" description="covalent" evidence="9">
    <location>
        <position position="63"/>
    </location>
    <ligand>
        <name>heme c</name>
        <dbReference type="ChEBI" id="CHEBI:61717"/>
    </ligand>
</feature>
<feature type="binding site" description="covalent" evidence="9">
    <location>
        <position position="59"/>
    </location>
    <ligand>
        <name>heme c</name>
        <dbReference type="ChEBI" id="CHEBI:61717"/>
    </ligand>
</feature>
<feature type="binding site" description="covalent" evidence="9">
    <location>
        <position position="62"/>
    </location>
    <ligand>
        <name>heme c</name>
        <dbReference type="ChEBI" id="CHEBI:61717"/>
    </ligand>
</feature>
<dbReference type="EMBL" id="QGLF01000001">
    <property type="protein sequence ID" value="PWR24104.1"/>
    <property type="molecule type" value="Genomic_DNA"/>
</dbReference>
<dbReference type="PROSITE" id="PS51007">
    <property type="entry name" value="CYTC"/>
    <property type="match status" value="1"/>
</dbReference>
<keyword evidence="14" id="KW-1185">Reference proteome</keyword>
<dbReference type="Pfam" id="PF02167">
    <property type="entry name" value="Cytochrom_C1"/>
    <property type="match status" value="1"/>
</dbReference>
<evidence type="ECO:0000256" key="2">
    <source>
        <dbReference type="ARBA" id="ARBA00016165"/>
    </source>
</evidence>
<name>A0A317ECV4_9PROT</name>
<evidence type="ECO:0000256" key="3">
    <source>
        <dbReference type="ARBA" id="ARBA00022617"/>
    </source>
</evidence>
<dbReference type="InterPro" id="IPR009056">
    <property type="entry name" value="Cyt_c-like_dom"/>
</dbReference>
<dbReference type="AlphaFoldDB" id="A0A317ECV4"/>
<keyword evidence="4 10" id="KW-0812">Transmembrane</keyword>
<feature type="binding site" description="covalent" evidence="9">
    <location>
        <position position="181"/>
    </location>
    <ligand>
        <name>heme c</name>
        <dbReference type="ChEBI" id="CHEBI:61717"/>
    </ligand>
</feature>
<evidence type="ECO:0000256" key="8">
    <source>
        <dbReference type="ARBA" id="ARBA00023136"/>
    </source>
</evidence>
<dbReference type="PANTHER" id="PTHR10266:SF3">
    <property type="entry name" value="CYTOCHROME C1, HEME PROTEIN, MITOCHONDRIAL"/>
    <property type="match status" value="1"/>
</dbReference>
<dbReference type="Proteomes" id="UP000246077">
    <property type="component" value="Unassembled WGS sequence"/>
</dbReference>
<evidence type="ECO:0000256" key="6">
    <source>
        <dbReference type="ARBA" id="ARBA00022989"/>
    </source>
</evidence>
<evidence type="ECO:0000256" key="10">
    <source>
        <dbReference type="SAM" id="Phobius"/>
    </source>
</evidence>
<keyword evidence="8 10" id="KW-0472">Membrane</keyword>
<keyword evidence="7 9" id="KW-0408">Iron</keyword>
<dbReference type="PRINTS" id="PR00603">
    <property type="entry name" value="CYTOCHROMEC1"/>
</dbReference>
<evidence type="ECO:0000259" key="12">
    <source>
        <dbReference type="PROSITE" id="PS51007"/>
    </source>
</evidence>